<gene>
    <name evidence="1" type="ORF">EHE19_014320</name>
</gene>
<dbReference type="GO" id="GO:0005198">
    <property type="term" value="F:structural molecule activity"/>
    <property type="evidence" value="ECO:0007669"/>
    <property type="project" value="InterPro"/>
</dbReference>
<dbReference type="Pfam" id="PF06841">
    <property type="entry name" value="Phage_T4_gp19"/>
    <property type="match status" value="1"/>
</dbReference>
<dbReference type="RefSeq" id="WP_137696797.1">
    <property type="nucleotide sequence ID" value="NZ_CP061336.1"/>
</dbReference>
<dbReference type="Proteomes" id="UP000306409">
    <property type="component" value="Chromosome"/>
</dbReference>
<accession>A0A4U7JLJ3</accession>
<dbReference type="KEGG" id="rher:EHE19_014320"/>
<dbReference type="AlphaFoldDB" id="A0A4U7JLJ3"/>
<dbReference type="OrthoDB" id="73314at2"/>
<evidence type="ECO:0000313" key="2">
    <source>
        <dbReference type="Proteomes" id="UP000306409"/>
    </source>
</evidence>
<organism evidence="1 2">
    <name type="scientific">Ruminiclostridium herbifermentans</name>
    <dbReference type="NCBI Taxonomy" id="2488810"/>
    <lineage>
        <taxon>Bacteria</taxon>
        <taxon>Bacillati</taxon>
        <taxon>Bacillota</taxon>
        <taxon>Clostridia</taxon>
        <taxon>Eubacteriales</taxon>
        <taxon>Oscillospiraceae</taxon>
        <taxon>Ruminiclostridium</taxon>
    </lineage>
</organism>
<dbReference type="InterPro" id="IPR011747">
    <property type="entry name" value="CHP02241"/>
</dbReference>
<evidence type="ECO:0000313" key="1">
    <source>
        <dbReference type="EMBL" id="QNU66049.1"/>
    </source>
</evidence>
<sequence>MATNARLDPYRNFRFRVEIEGIQVAAFSDVSGYDLSMDVIEYRDGNEAITPRKLPGLRKHSNITLKRGITDSMDIYNWMKSVSEGKVERKSVTIISIDEDGNDSATWQVVEAWPMKYSVSDFKGTGNEVLIETLEIAHEGMTRTK</sequence>
<dbReference type="InterPro" id="IPR010667">
    <property type="entry name" value="Phage_T4_Gp19"/>
</dbReference>
<proteinExistence type="predicted"/>
<keyword evidence="2" id="KW-1185">Reference proteome</keyword>
<reference evidence="1 2" key="1">
    <citation type="submission" date="2020-09" db="EMBL/GenBank/DDBJ databases">
        <title>Characterization and genome sequencing of Ruminiclostridium sp. nov. MA18.</title>
        <authorList>
            <person name="Rettenmaier R."/>
            <person name="Kowollik M.-L."/>
            <person name="Liebl W."/>
            <person name="Zverlov V."/>
        </authorList>
    </citation>
    <scope>NUCLEOTIDE SEQUENCE [LARGE SCALE GENOMIC DNA]</scope>
    <source>
        <strain evidence="1 2">MA18</strain>
    </source>
</reference>
<dbReference type="PANTHER" id="PTHR38009:SF1">
    <property type="entry name" value="CONSERVED HYPOTHETICAL PHAGE TAIL PROTEIN"/>
    <property type="match status" value="1"/>
</dbReference>
<dbReference type="PANTHER" id="PTHR38009">
    <property type="entry name" value="CONSERVED HYPOTHETICAL PHAGE TAIL PROTEIN"/>
    <property type="match status" value="1"/>
</dbReference>
<dbReference type="NCBIfam" id="TIGR02241">
    <property type="entry name" value="conserved hypothetical phage tail region protein"/>
    <property type="match status" value="1"/>
</dbReference>
<protein>
    <submittedName>
        <fullName evidence="1">Phage tail protein</fullName>
    </submittedName>
</protein>
<name>A0A4U7JLJ3_9FIRM</name>
<dbReference type="EMBL" id="CP061336">
    <property type="protein sequence ID" value="QNU66049.1"/>
    <property type="molecule type" value="Genomic_DNA"/>
</dbReference>